<dbReference type="AlphaFoldDB" id="A0A955RWM1"/>
<dbReference type="GO" id="GO:0015297">
    <property type="term" value="F:antiporter activity"/>
    <property type="evidence" value="ECO:0007669"/>
    <property type="project" value="UniProtKB-KW"/>
</dbReference>
<evidence type="ECO:0000256" key="4">
    <source>
        <dbReference type="ARBA" id="ARBA00022692"/>
    </source>
</evidence>
<keyword evidence="5 11" id="KW-1133">Transmembrane helix</keyword>
<protein>
    <submittedName>
        <fullName evidence="13">Sodium:proton antiporter NhaD</fullName>
    </submittedName>
</protein>
<keyword evidence="4 11" id="KW-0812">Transmembrane</keyword>
<evidence type="ECO:0000256" key="5">
    <source>
        <dbReference type="ARBA" id="ARBA00022989"/>
    </source>
</evidence>
<evidence type="ECO:0000256" key="6">
    <source>
        <dbReference type="ARBA" id="ARBA00023053"/>
    </source>
</evidence>
<feature type="domain" description="Citrate transporter-like" evidence="12">
    <location>
        <begin position="15"/>
        <end position="366"/>
    </location>
</feature>
<dbReference type="Pfam" id="PF03600">
    <property type="entry name" value="CitMHS"/>
    <property type="match status" value="1"/>
</dbReference>
<feature type="transmembrane region" description="Helical" evidence="11">
    <location>
        <begin position="103"/>
        <end position="126"/>
    </location>
</feature>
<evidence type="ECO:0000256" key="2">
    <source>
        <dbReference type="ARBA" id="ARBA00022448"/>
    </source>
</evidence>
<evidence type="ECO:0000256" key="1">
    <source>
        <dbReference type="ARBA" id="ARBA00004141"/>
    </source>
</evidence>
<feature type="transmembrane region" description="Helical" evidence="11">
    <location>
        <begin position="221"/>
        <end position="238"/>
    </location>
</feature>
<organism evidence="13 14">
    <name type="scientific">candidate division WWE3 bacterium</name>
    <dbReference type="NCBI Taxonomy" id="2053526"/>
    <lineage>
        <taxon>Bacteria</taxon>
        <taxon>Katanobacteria</taxon>
    </lineage>
</organism>
<comment type="similarity">
    <text evidence="10">Belongs to the NhaD Na(+)/H(+) (TC 2.A.62) antiporter family.</text>
</comment>
<dbReference type="GO" id="GO:0006814">
    <property type="term" value="P:sodium ion transport"/>
    <property type="evidence" value="ECO:0007669"/>
    <property type="project" value="UniProtKB-KW"/>
</dbReference>
<feature type="transmembrane region" description="Helical" evidence="11">
    <location>
        <begin position="394"/>
        <end position="415"/>
    </location>
</feature>
<dbReference type="EMBL" id="JAGQKY010000002">
    <property type="protein sequence ID" value="MCA9397212.1"/>
    <property type="molecule type" value="Genomic_DNA"/>
</dbReference>
<proteinExistence type="inferred from homology"/>
<reference evidence="13" key="2">
    <citation type="journal article" date="2021" name="Microbiome">
        <title>Successional dynamics and alternative stable states in a saline activated sludge microbial community over 9 years.</title>
        <authorList>
            <person name="Wang Y."/>
            <person name="Ye J."/>
            <person name="Ju F."/>
            <person name="Liu L."/>
            <person name="Boyd J.A."/>
            <person name="Deng Y."/>
            <person name="Parks D.H."/>
            <person name="Jiang X."/>
            <person name="Yin X."/>
            <person name="Woodcroft B.J."/>
            <person name="Tyson G.W."/>
            <person name="Hugenholtz P."/>
            <person name="Polz M.F."/>
            <person name="Zhang T."/>
        </authorList>
    </citation>
    <scope>NUCLEOTIDE SEQUENCE</scope>
    <source>
        <strain evidence="13">HKST-UBA02</strain>
    </source>
</reference>
<keyword evidence="9" id="KW-0739">Sodium transport</keyword>
<keyword evidence="8 11" id="KW-0472">Membrane</keyword>
<feature type="transmembrane region" description="Helical" evidence="11">
    <location>
        <begin position="138"/>
        <end position="158"/>
    </location>
</feature>
<feature type="transmembrane region" description="Helical" evidence="11">
    <location>
        <begin position="178"/>
        <end position="200"/>
    </location>
</feature>
<feature type="transmembrane region" description="Helical" evidence="11">
    <location>
        <begin position="28"/>
        <end position="44"/>
    </location>
</feature>
<dbReference type="GO" id="GO:0016020">
    <property type="term" value="C:membrane"/>
    <property type="evidence" value="ECO:0007669"/>
    <property type="project" value="UniProtKB-SubCell"/>
</dbReference>
<keyword evidence="3" id="KW-0050">Antiport</keyword>
<comment type="subcellular location">
    <subcellularLocation>
        <location evidence="1">Membrane</location>
        <topology evidence="1">Multi-pass membrane protein</topology>
    </subcellularLocation>
</comment>
<sequence length="420" mass="45647">MVVTFALLIFALGYLAITLEHKIHINKSAVALFVGTSLWLMLLFDQSIHIEEAIGESAIEIFEIVIFLLAAMSLVEVLVHYKFFDIVRGKIHAIGLGERKQYLLVAVIAFFLSAIIDNLTTTIVMTQISRRFFQKDNLLIAVATIVISANAGGAFSPIGDVTTIMLWLAGKFGTGEIMLQGFLPSVALLVTVLFLLYPKVKEIPFEIESEIVTKLSRSEKIVVVLTFASFSLPLIMGLVSVPPYVGLLIGLSVVWIVVDLFKKFRPRQTHLEASIEEFIQKTDIASLMFFVGILMAVSALSHLGLLDSLSHMIYGTSPSDIQVIFGNIGMGAISAILDNVPLTAIAIEVLHVSNSSLWVLLALAVGTGGSLLIVGSAAGVVAMGMVKELNFGNYLRIAALPALVGYLAAMLVWYVQFLIF</sequence>
<evidence type="ECO:0000256" key="10">
    <source>
        <dbReference type="ARBA" id="ARBA00025753"/>
    </source>
</evidence>
<accession>A0A955RWM1</accession>
<evidence type="ECO:0000256" key="9">
    <source>
        <dbReference type="ARBA" id="ARBA00023201"/>
    </source>
</evidence>
<evidence type="ECO:0000256" key="11">
    <source>
        <dbReference type="SAM" id="Phobius"/>
    </source>
</evidence>
<dbReference type="PANTHER" id="PTHR43269:SF2">
    <property type="entry name" value="SODIUM_PROTON ANTIPORTER 1-RELATED"/>
    <property type="match status" value="1"/>
</dbReference>
<feature type="transmembrane region" description="Helical" evidence="11">
    <location>
        <begin position="282"/>
        <end position="303"/>
    </location>
</feature>
<name>A0A955RWM1_UNCKA</name>
<dbReference type="Proteomes" id="UP000699691">
    <property type="component" value="Unassembled WGS sequence"/>
</dbReference>
<reference evidence="13" key="1">
    <citation type="submission" date="2020-04" db="EMBL/GenBank/DDBJ databases">
        <authorList>
            <person name="Zhang T."/>
        </authorList>
    </citation>
    <scope>NUCLEOTIDE SEQUENCE</scope>
    <source>
        <strain evidence="13">HKST-UBA02</strain>
    </source>
</reference>
<evidence type="ECO:0000259" key="12">
    <source>
        <dbReference type="Pfam" id="PF03600"/>
    </source>
</evidence>
<evidence type="ECO:0000256" key="8">
    <source>
        <dbReference type="ARBA" id="ARBA00023136"/>
    </source>
</evidence>
<dbReference type="PANTHER" id="PTHR43269">
    <property type="entry name" value="SODIUM/PROTON ANTIPORTER 1-RELATED"/>
    <property type="match status" value="1"/>
</dbReference>
<keyword evidence="7" id="KW-0406">Ion transport</keyword>
<feature type="transmembrane region" description="Helical" evidence="11">
    <location>
        <begin position="357"/>
        <end position="382"/>
    </location>
</feature>
<feature type="transmembrane region" description="Helical" evidence="11">
    <location>
        <begin position="244"/>
        <end position="261"/>
    </location>
</feature>
<feature type="transmembrane region" description="Helical" evidence="11">
    <location>
        <begin position="64"/>
        <end position="83"/>
    </location>
</feature>
<evidence type="ECO:0000256" key="7">
    <source>
        <dbReference type="ARBA" id="ARBA00023065"/>
    </source>
</evidence>
<dbReference type="InterPro" id="IPR045016">
    <property type="entry name" value="NhaD-like"/>
</dbReference>
<evidence type="ECO:0000256" key="3">
    <source>
        <dbReference type="ARBA" id="ARBA00022449"/>
    </source>
</evidence>
<dbReference type="InterPro" id="IPR004680">
    <property type="entry name" value="Cit_transptr-like_dom"/>
</dbReference>
<feature type="transmembrane region" description="Helical" evidence="11">
    <location>
        <begin position="323"/>
        <end position="345"/>
    </location>
</feature>
<comment type="caution">
    <text evidence="13">The sequence shown here is derived from an EMBL/GenBank/DDBJ whole genome shotgun (WGS) entry which is preliminary data.</text>
</comment>
<keyword evidence="2" id="KW-0813">Transport</keyword>
<gene>
    <name evidence="13" type="primary">nhaD</name>
    <name evidence="13" type="ORF">KC573_00125</name>
</gene>
<evidence type="ECO:0000313" key="14">
    <source>
        <dbReference type="Proteomes" id="UP000699691"/>
    </source>
</evidence>
<dbReference type="NCBIfam" id="NF038006">
    <property type="entry name" value="NhaD_1"/>
    <property type="match status" value="1"/>
</dbReference>
<evidence type="ECO:0000313" key="13">
    <source>
        <dbReference type="EMBL" id="MCA9397212.1"/>
    </source>
</evidence>
<keyword evidence="6" id="KW-0915">Sodium</keyword>